<sequence length="321" mass="36321">MGRELDYKANIHRLPMEITEVGSEKSMSSANSYLELFAPHILPRHCVITNMDGIVSVERTSSDAEIYVDGKRIYESTKLNHGNVIKFGRLHTFKFCDPAYEESKVKPSSPAPDAASVSSGHSMSDTDSQKRPSTDSQKRPSRYRPEPAGKNRDYEHQNSTEMTNNHESGMFETTFGVDGEIETFTNEKPTHVQQDLPPQVIHATADDTPDDGMGDKLPARLEYRESGEDAFFAAVISEVNGDRVHFKLAPTYTLYMCCRYRTSRLIGKNYLNFSVVNAWVSLFRKLPTWCALQSRKTVSCQAAWHFGWQIIRTPAFSETRC</sequence>
<feature type="compositionally biased region" description="Low complexity" evidence="1">
    <location>
        <begin position="106"/>
        <end position="119"/>
    </location>
</feature>
<accession>A0A9X0A6I4</accession>
<evidence type="ECO:0000259" key="2">
    <source>
        <dbReference type="Pfam" id="PF00498"/>
    </source>
</evidence>
<name>A0A9X0A6I4_9CNID</name>
<dbReference type="InterPro" id="IPR008984">
    <property type="entry name" value="SMAD_FHA_dom_sf"/>
</dbReference>
<protein>
    <submittedName>
        <fullName evidence="3">Adherens junction organization</fullName>
    </submittedName>
</protein>
<evidence type="ECO:0000256" key="1">
    <source>
        <dbReference type="SAM" id="MobiDB-lite"/>
    </source>
</evidence>
<feature type="region of interest" description="Disordered" evidence="1">
    <location>
        <begin position="102"/>
        <end position="171"/>
    </location>
</feature>
<dbReference type="CDD" id="cd22711">
    <property type="entry name" value="FHA_AFDN"/>
    <property type="match status" value="1"/>
</dbReference>
<dbReference type="AlphaFoldDB" id="A0A9X0A6I4"/>
<dbReference type="EMBL" id="MU825396">
    <property type="protein sequence ID" value="KAJ7394252.1"/>
    <property type="molecule type" value="Genomic_DNA"/>
</dbReference>
<feature type="domain" description="FHA" evidence="2">
    <location>
        <begin position="30"/>
        <end position="88"/>
    </location>
</feature>
<dbReference type="PANTHER" id="PTHR10398">
    <property type="entry name" value="AFADIN"/>
    <property type="match status" value="1"/>
</dbReference>
<feature type="compositionally biased region" description="Basic and acidic residues" evidence="1">
    <location>
        <begin position="127"/>
        <end position="158"/>
    </location>
</feature>
<evidence type="ECO:0000313" key="3">
    <source>
        <dbReference type="EMBL" id="KAJ7394252.1"/>
    </source>
</evidence>
<dbReference type="GO" id="GO:0005911">
    <property type="term" value="C:cell-cell junction"/>
    <property type="evidence" value="ECO:0007669"/>
    <property type="project" value="InterPro"/>
</dbReference>
<gene>
    <name evidence="3" type="primary">MLLT4_2</name>
    <name evidence="3" type="ORF">OS493_000054</name>
</gene>
<proteinExistence type="predicted"/>
<reference evidence="3" key="1">
    <citation type="submission" date="2023-01" db="EMBL/GenBank/DDBJ databases">
        <title>Genome assembly of the deep-sea coral Lophelia pertusa.</title>
        <authorList>
            <person name="Herrera S."/>
            <person name="Cordes E."/>
        </authorList>
    </citation>
    <scope>NUCLEOTIDE SEQUENCE</scope>
    <source>
        <strain evidence="3">USNM1676648</strain>
        <tissue evidence="3">Polyp</tissue>
    </source>
</reference>
<dbReference type="Gene3D" id="2.60.200.20">
    <property type="match status" value="1"/>
</dbReference>
<evidence type="ECO:0000313" key="4">
    <source>
        <dbReference type="Proteomes" id="UP001163046"/>
    </source>
</evidence>
<dbReference type="Proteomes" id="UP001163046">
    <property type="component" value="Unassembled WGS sequence"/>
</dbReference>
<dbReference type="PANTHER" id="PTHR10398:SF2">
    <property type="entry name" value="AFADIN"/>
    <property type="match status" value="1"/>
</dbReference>
<dbReference type="OrthoDB" id="6260541at2759"/>
<keyword evidence="4" id="KW-1185">Reference proteome</keyword>
<dbReference type="InterPro" id="IPR000253">
    <property type="entry name" value="FHA_dom"/>
</dbReference>
<comment type="caution">
    <text evidence="3">The sequence shown here is derived from an EMBL/GenBank/DDBJ whole genome shotgun (WGS) entry which is preliminary data.</text>
</comment>
<dbReference type="InterPro" id="IPR028842">
    <property type="entry name" value="Afadin"/>
</dbReference>
<dbReference type="Pfam" id="PF00498">
    <property type="entry name" value="FHA"/>
    <property type="match status" value="1"/>
</dbReference>
<organism evidence="3 4">
    <name type="scientific">Desmophyllum pertusum</name>
    <dbReference type="NCBI Taxonomy" id="174260"/>
    <lineage>
        <taxon>Eukaryota</taxon>
        <taxon>Metazoa</taxon>
        <taxon>Cnidaria</taxon>
        <taxon>Anthozoa</taxon>
        <taxon>Hexacorallia</taxon>
        <taxon>Scleractinia</taxon>
        <taxon>Caryophylliina</taxon>
        <taxon>Caryophylliidae</taxon>
        <taxon>Desmophyllum</taxon>
    </lineage>
</organism>
<dbReference type="SUPFAM" id="SSF49879">
    <property type="entry name" value="SMAD/FHA domain"/>
    <property type="match status" value="1"/>
</dbReference>